<keyword evidence="1" id="KW-0812">Transmembrane</keyword>
<evidence type="ECO:0000313" key="2">
    <source>
        <dbReference type="EMBL" id="MXY95358.1"/>
    </source>
</evidence>
<proteinExistence type="predicted"/>
<keyword evidence="1" id="KW-1133">Transmembrane helix</keyword>
<gene>
    <name evidence="2" type="ORF">F4Y42_18105</name>
</gene>
<evidence type="ECO:0000256" key="1">
    <source>
        <dbReference type="SAM" id="Phobius"/>
    </source>
</evidence>
<name>A0A6B0Z146_9CHLR</name>
<comment type="caution">
    <text evidence="2">The sequence shown here is derived from an EMBL/GenBank/DDBJ whole genome shotgun (WGS) entry which is preliminary data.</text>
</comment>
<dbReference type="EMBL" id="VXRG01000148">
    <property type="protein sequence ID" value="MXY95358.1"/>
    <property type="molecule type" value="Genomic_DNA"/>
</dbReference>
<feature type="transmembrane region" description="Helical" evidence="1">
    <location>
        <begin position="74"/>
        <end position="94"/>
    </location>
</feature>
<accession>A0A6B0Z146</accession>
<reference evidence="2" key="1">
    <citation type="submission" date="2019-09" db="EMBL/GenBank/DDBJ databases">
        <title>Characterisation of the sponge microbiome using genome-centric metagenomics.</title>
        <authorList>
            <person name="Engelberts J.P."/>
            <person name="Robbins S.J."/>
            <person name="De Goeij J.M."/>
            <person name="Aranda M."/>
            <person name="Bell S.C."/>
            <person name="Webster N.S."/>
        </authorList>
    </citation>
    <scope>NUCLEOTIDE SEQUENCE</scope>
    <source>
        <strain evidence="2">SB0664_bin_27</strain>
    </source>
</reference>
<organism evidence="2">
    <name type="scientific">Caldilineaceae bacterium SB0664_bin_27</name>
    <dbReference type="NCBI Taxonomy" id="2605260"/>
    <lineage>
        <taxon>Bacteria</taxon>
        <taxon>Bacillati</taxon>
        <taxon>Chloroflexota</taxon>
        <taxon>Caldilineae</taxon>
        <taxon>Caldilineales</taxon>
        <taxon>Caldilineaceae</taxon>
    </lineage>
</organism>
<feature type="transmembrane region" description="Helical" evidence="1">
    <location>
        <begin position="12"/>
        <end position="32"/>
    </location>
</feature>
<protein>
    <submittedName>
        <fullName evidence="2">Uncharacterized protein</fullName>
    </submittedName>
</protein>
<feature type="transmembrane region" description="Helical" evidence="1">
    <location>
        <begin position="100"/>
        <end position="117"/>
    </location>
</feature>
<feature type="transmembrane region" description="Helical" evidence="1">
    <location>
        <begin position="44"/>
        <end position="62"/>
    </location>
</feature>
<sequence>MDKILAKWRKVPYLHSSLIWTLAILLLGDWIGGSYFQSDFRLRYAFMCIAVSAVYFVHVLIYKRKTPADVRASLTIFIPVIGLSVWLSFALFSAESSFNFLPLLVGMFTAFGLDLWFQKRQRQS</sequence>
<dbReference type="AlphaFoldDB" id="A0A6B0Z146"/>
<keyword evidence="1" id="KW-0472">Membrane</keyword>